<proteinExistence type="inferred from homology"/>
<dbReference type="RefSeq" id="WP_012324658.1">
    <property type="nucleotide sequence ID" value="NC_010506.1"/>
</dbReference>
<dbReference type="FunFam" id="3.40.50.2300:FF:000113">
    <property type="entry name" value="Low molecular weight protein-tyrosine-phosphatase"/>
    <property type="match status" value="1"/>
</dbReference>
<feature type="active site" description="Nucleophile" evidence="5">
    <location>
        <position position="11"/>
    </location>
</feature>
<dbReference type="EC" id="3.1.3.48" evidence="2"/>
<name>B1KRA5_SHEWM</name>
<dbReference type="KEGG" id="swd:Swoo_2028"/>
<accession>B1KRA5</accession>
<dbReference type="CDD" id="cd16343">
    <property type="entry name" value="LMWPTP"/>
    <property type="match status" value="1"/>
</dbReference>
<dbReference type="Gene3D" id="3.40.50.2300">
    <property type="match status" value="1"/>
</dbReference>
<dbReference type="PANTHER" id="PTHR11717:SF7">
    <property type="entry name" value="LOW MOLECULAR WEIGHT PHOSPHOTYROSINE PROTEIN PHOSPHATASE"/>
    <property type="match status" value="1"/>
</dbReference>
<feature type="active site" description="Proton donor" evidence="5">
    <location>
        <position position="131"/>
    </location>
</feature>
<dbReference type="InterPro" id="IPR023485">
    <property type="entry name" value="Ptyr_pPase"/>
</dbReference>
<dbReference type="HOGENOM" id="CLU_071415_2_1_6"/>
<feature type="active site" evidence="5">
    <location>
        <position position="17"/>
    </location>
</feature>
<keyword evidence="8" id="KW-1185">Reference proteome</keyword>
<dbReference type="EMBL" id="CP000961">
    <property type="protein sequence ID" value="ACA86312.1"/>
    <property type="molecule type" value="Genomic_DNA"/>
</dbReference>
<evidence type="ECO:0000313" key="8">
    <source>
        <dbReference type="Proteomes" id="UP000002168"/>
    </source>
</evidence>
<evidence type="ECO:0000259" key="6">
    <source>
        <dbReference type="SMART" id="SM00226"/>
    </source>
</evidence>
<keyword evidence="3" id="KW-0378">Hydrolase</keyword>
<dbReference type="InterPro" id="IPR036196">
    <property type="entry name" value="Ptyr_pPase_sf"/>
</dbReference>
<reference evidence="7 8" key="1">
    <citation type="submission" date="2008-02" db="EMBL/GenBank/DDBJ databases">
        <title>Complete sequence of Shewanella woodyi ATCC 51908.</title>
        <authorList>
            <consortium name="US DOE Joint Genome Institute"/>
            <person name="Copeland A."/>
            <person name="Lucas S."/>
            <person name="Lapidus A."/>
            <person name="Glavina del Rio T."/>
            <person name="Dalin E."/>
            <person name="Tice H."/>
            <person name="Bruce D."/>
            <person name="Goodwin L."/>
            <person name="Pitluck S."/>
            <person name="Sims D."/>
            <person name="Brettin T."/>
            <person name="Detter J.C."/>
            <person name="Han C."/>
            <person name="Kuske C.R."/>
            <person name="Schmutz J."/>
            <person name="Larimer F."/>
            <person name="Land M."/>
            <person name="Hauser L."/>
            <person name="Kyrpides N."/>
            <person name="Lykidis A."/>
            <person name="Zhao J.-S."/>
            <person name="Richardson P."/>
        </authorList>
    </citation>
    <scope>NUCLEOTIDE SEQUENCE [LARGE SCALE GENOMIC DNA]</scope>
    <source>
        <strain evidence="8">ATCC 51908 / MS32</strain>
    </source>
</reference>
<dbReference type="Pfam" id="PF01451">
    <property type="entry name" value="LMWPc"/>
    <property type="match status" value="1"/>
</dbReference>
<feature type="domain" description="Phosphotyrosine protein phosphatase I" evidence="6">
    <location>
        <begin position="5"/>
        <end position="157"/>
    </location>
</feature>
<dbReference type="PRINTS" id="PR00719">
    <property type="entry name" value="LMWPTPASE"/>
</dbReference>
<dbReference type="GO" id="GO:0004725">
    <property type="term" value="F:protein tyrosine phosphatase activity"/>
    <property type="evidence" value="ECO:0007669"/>
    <property type="project" value="UniProtKB-EC"/>
</dbReference>
<evidence type="ECO:0000256" key="5">
    <source>
        <dbReference type="PIRSR" id="PIRSR617867-1"/>
    </source>
</evidence>
<dbReference type="Proteomes" id="UP000002168">
    <property type="component" value="Chromosome"/>
</dbReference>
<dbReference type="PANTHER" id="PTHR11717">
    <property type="entry name" value="LOW MOLECULAR WEIGHT PROTEIN TYROSINE PHOSPHATASE"/>
    <property type="match status" value="1"/>
</dbReference>
<keyword evidence="4" id="KW-0904">Protein phosphatase</keyword>
<evidence type="ECO:0000313" key="7">
    <source>
        <dbReference type="EMBL" id="ACA86312.1"/>
    </source>
</evidence>
<gene>
    <name evidence="7" type="ordered locus">Swoo_2028</name>
</gene>
<dbReference type="eggNOG" id="COG0394">
    <property type="taxonomic scope" value="Bacteria"/>
</dbReference>
<dbReference type="SMART" id="SM00226">
    <property type="entry name" value="LMWPc"/>
    <property type="match status" value="1"/>
</dbReference>
<dbReference type="InterPro" id="IPR050438">
    <property type="entry name" value="LMW_PTPase"/>
</dbReference>
<dbReference type="STRING" id="392500.Swoo_2028"/>
<dbReference type="SUPFAM" id="SSF52788">
    <property type="entry name" value="Phosphotyrosine protein phosphatases I"/>
    <property type="match status" value="1"/>
</dbReference>
<dbReference type="AlphaFoldDB" id="B1KRA5"/>
<evidence type="ECO:0000256" key="1">
    <source>
        <dbReference type="ARBA" id="ARBA00011063"/>
    </source>
</evidence>
<evidence type="ECO:0000256" key="2">
    <source>
        <dbReference type="ARBA" id="ARBA00013064"/>
    </source>
</evidence>
<organism evidence="7 8">
    <name type="scientific">Shewanella woodyi (strain ATCC 51908 / MS32)</name>
    <dbReference type="NCBI Taxonomy" id="392500"/>
    <lineage>
        <taxon>Bacteria</taxon>
        <taxon>Pseudomonadati</taxon>
        <taxon>Pseudomonadota</taxon>
        <taxon>Gammaproteobacteria</taxon>
        <taxon>Alteromonadales</taxon>
        <taxon>Shewanellaceae</taxon>
        <taxon>Shewanella</taxon>
    </lineage>
</organism>
<evidence type="ECO:0000256" key="4">
    <source>
        <dbReference type="ARBA" id="ARBA00022912"/>
    </source>
</evidence>
<dbReference type="InterPro" id="IPR017867">
    <property type="entry name" value="Tyr_phospatase_low_mol_wt"/>
</dbReference>
<protein>
    <recommendedName>
        <fullName evidence="2">protein-tyrosine-phosphatase</fullName>
        <ecNumber evidence="2">3.1.3.48</ecNumber>
    </recommendedName>
</protein>
<evidence type="ECO:0000256" key="3">
    <source>
        <dbReference type="ARBA" id="ARBA00022801"/>
    </source>
</evidence>
<sequence length="160" mass="17883">MKQVSSVLFVCMGNICRSPTAEAVLRMKAKQSGLELEIDSAGTLAYHQGESPDPRSVAAGERRGFSFKGMKARQVIDEDFAHFDLILAADVQNIRELQSRCPEQYLDKIKLMLSHCEEGEEPSAQVLEVPDPYYGKGDGFERVLDLLESSCEQLIRQIKC</sequence>
<comment type="similarity">
    <text evidence="1">Belongs to the low molecular weight phosphotyrosine protein phosphatase family.</text>
</comment>